<gene>
    <name evidence="3" type="ordered locus">Intca_3544</name>
</gene>
<accession>E6S6K1</accession>
<dbReference type="HOGENOM" id="CLU_2716965_0_0_11"/>
<reference evidence="3 4" key="1">
    <citation type="journal article" date="2010" name="Stand. Genomic Sci.">
        <title>Complete genome sequence of Intrasporangium calvum type strain (7 KIP).</title>
        <authorList>
            <person name="Del Rio T.G."/>
            <person name="Chertkov O."/>
            <person name="Yasawong M."/>
            <person name="Lucas S."/>
            <person name="Deshpande S."/>
            <person name="Cheng J.F."/>
            <person name="Detter C."/>
            <person name="Tapia R."/>
            <person name="Han C."/>
            <person name="Goodwin L."/>
            <person name="Pitluck S."/>
            <person name="Liolios K."/>
            <person name="Ivanova N."/>
            <person name="Mavromatis K."/>
            <person name="Pati A."/>
            <person name="Chen A."/>
            <person name="Palaniappan K."/>
            <person name="Land M."/>
            <person name="Hauser L."/>
            <person name="Chang Y.J."/>
            <person name="Jeffries C.D."/>
            <person name="Rohde M."/>
            <person name="Pukall R."/>
            <person name="Sikorski J."/>
            <person name="Goker M."/>
            <person name="Woyke T."/>
            <person name="Bristow J."/>
            <person name="Eisen J.A."/>
            <person name="Markowitz V."/>
            <person name="Hugenholtz P."/>
            <person name="Kyrpides N.C."/>
            <person name="Klenk H.P."/>
            <person name="Lapidus A."/>
        </authorList>
    </citation>
    <scope>NUCLEOTIDE SEQUENCE [LARGE SCALE GENOMIC DNA]</scope>
    <source>
        <strain evidence="4">ATCC 23552 / DSM 43043 / JCM 3097 / NBRC 12989 / 7 KIP</strain>
    </source>
</reference>
<dbReference type="InterPro" id="IPR018929">
    <property type="entry name" value="DUF2510"/>
</dbReference>
<evidence type="ECO:0000256" key="1">
    <source>
        <dbReference type="SAM" id="MobiDB-lite"/>
    </source>
</evidence>
<dbReference type="Pfam" id="PF10708">
    <property type="entry name" value="DUF2510"/>
    <property type="match status" value="1"/>
</dbReference>
<dbReference type="EMBL" id="CP002343">
    <property type="protein sequence ID" value="ADU50018.1"/>
    <property type="molecule type" value="Genomic_DNA"/>
</dbReference>
<feature type="compositionally biased region" description="Polar residues" evidence="1">
    <location>
        <begin position="1"/>
        <end position="12"/>
    </location>
</feature>
<dbReference type="RefSeq" id="WP_013494325.1">
    <property type="nucleotide sequence ID" value="NC_014830.1"/>
</dbReference>
<dbReference type="Proteomes" id="UP000008914">
    <property type="component" value="Chromosome"/>
</dbReference>
<evidence type="ECO:0000313" key="3">
    <source>
        <dbReference type="EMBL" id="ADU50018.1"/>
    </source>
</evidence>
<feature type="domain" description="DUF2510" evidence="2">
    <location>
        <begin position="15"/>
        <end position="47"/>
    </location>
</feature>
<evidence type="ECO:0000313" key="4">
    <source>
        <dbReference type="Proteomes" id="UP000008914"/>
    </source>
</evidence>
<dbReference type="OrthoDB" id="2004788at2"/>
<protein>
    <recommendedName>
        <fullName evidence="2">DUF2510 domain-containing protein</fullName>
    </recommendedName>
</protein>
<dbReference type="KEGG" id="ica:Intca_3544"/>
<name>E6S6K1_INTC7</name>
<evidence type="ECO:0000259" key="2">
    <source>
        <dbReference type="Pfam" id="PF10708"/>
    </source>
</evidence>
<keyword evidence="4" id="KW-1185">Reference proteome</keyword>
<organism evidence="3 4">
    <name type="scientific">Intrasporangium calvum (strain ATCC 23552 / DSM 43043 / JCM 3097 / NBRC 12989 / NCIMB 10167 / NRRL B-3866 / 7 KIP)</name>
    <dbReference type="NCBI Taxonomy" id="710696"/>
    <lineage>
        <taxon>Bacteria</taxon>
        <taxon>Bacillati</taxon>
        <taxon>Actinomycetota</taxon>
        <taxon>Actinomycetes</taxon>
        <taxon>Micrococcales</taxon>
        <taxon>Intrasporangiaceae</taxon>
        <taxon>Intrasporangium</taxon>
    </lineage>
</organism>
<proteinExistence type="predicted"/>
<sequence>MSITPEQPSSRTPEAGWYSDPEGKPMSRSWDGSSWTDQVAPLGTSAAGQPGAAHTVDAAGQPVSPGSLLLNW</sequence>
<feature type="region of interest" description="Disordered" evidence="1">
    <location>
        <begin position="1"/>
        <end position="72"/>
    </location>
</feature>
<dbReference type="AlphaFoldDB" id="E6S6K1"/>
<dbReference type="STRING" id="710696.Intca_3544"/>